<dbReference type="EMBL" id="MJLX01000030">
    <property type="protein sequence ID" value="RLM23084.1"/>
    <property type="molecule type" value="Genomic_DNA"/>
</dbReference>
<dbReference type="KEGG" id="bgj:AWC36_04560"/>
<keyword evidence="1" id="KW-0812">Transmembrane</keyword>
<feature type="transmembrane region" description="Helical" evidence="1">
    <location>
        <begin position="65"/>
        <end position="82"/>
    </location>
</feature>
<dbReference type="AlphaFoldDB" id="A0AAE8ERI1"/>
<proteinExistence type="predicted"/>
<organism evidence="2 3">
    <name type="scientific">Brenneria goodwinii</name>
    <dbReference type="NCBI Taxonomy" id="1109412"/>
    <lineage>
        <taxon>Bacteria</taxon>
        <taxon>Pseudomonadati</taxon>
        <taxon>Pseudomonadota</taxon>
        <taxon>Gammaproteobacteria</taxon>
        <taxon>Enterobacterales</taxon>
        <taxon>Pectobacteriaceae</taxon>
        <taxon>Brenneria</taxon>
    </lineage>
</organism>
<evidence type="ECO:0000313" key="2">
    <source>
        <dbReference type="EMBL" id="RLM23084.1"/>
    </source>
</evidence>
<reference evidence="2 3" key="1">
    <citation type="submission" date="2016-09" db="EMBL/GenBank/DDBJ databases">
        <authorList>
            <person name="Doonan J."/>
            <person name="Pachebat J.A."/>
            <person name="Golyshin P.N."/>
            <person name="Denman S."/>
            <person name="Mcdonald J.E."/>
        </authorList>
    </citation>
    <scope>NUCLEOTIDE SEQUENCE [LARGE SCALE GENOMIC DNA]</scope>
    <source>
        <strain evidence="2 3">FRB141</strain>
    </source>
</reference>
<sequence length="87" mass="9979">MFMLNNVANKQAVQCARETYAVASMDIVAPLKVTVEQDVNLEIAIPIQLTLWFVVRLALVFAPEWLYLVPQVLLLLLVHYLYHVQLL</sequence>
<evidence type="ECO:0000256" key="1">
    <source>
        <dbReference type="SAM" id="Phobius"/>
    </source>
</evidence>
<evidence type="ECO:0000313" key="3">
    <source>
        <dbReference type="Proteomes" id="UP000285972"/>
    </source>
</evidence>
<name>A0AAE8ERI1_9GAMM</name>
<keyword evidence="1" id="KW-0472">Membrane</keyword>
<keyword evidence="1" id="KW-1133">Transmembrane helix</keyword>
<accession>A0AAE8ERI1</accession>
<protein>
    <submittedName>
        <fullName evidence="2">Uncharacterized protein</fullName>
    </submittedName>
</protein>
<gene>
    <name evidence="2" type="ORF">BIY26_12040</name>
</gene>
<dbReference type="Proteomes" id="UP000285972">
    <property type="component" value="Unassembled WGS sequence"/>
</dbReference>
<comment type="caution">
    <text evidence="2">The sequence shown here is derived from an EMBL/GenBank/DDBJ whole genome shotgun (WGS) entry which is preliminary data.</text>
</comment>